<keyword evidence="2" id="KW-1185">Reference proteome</keyword>
<protein>
    <submittedName>
        <fullName evidence="1">17390_t:CDS:1</fullName>
    </submittedName>
</protein>
<reference evidence="1" key="1">
    <citation type="submission" date="2021-06" db="EMBL/GenBank/DDBJ databases">
        <authorList>
            <person name="Kallberg Y."/>
            <person name="Tangrot J."/>
            <person name="Rosling A."/>
        </authorList>
    </citation>
    <scope>NUCLEOTIDE SEQUENCE</scope>
    <source>
        <strain evidence="1">FL966</strain>
    </source>
</reference>
<accession>A0A9N9K166</accession>
<sequence length="41" mass="4505">VEGLSSSGSKKDLVKRFASRMLSKIKGKAEEVNNVLLINEE</sequence>
<dbReference type="AlphaFoldDB" id="A0A9N9K166"/>
<evidence type="ECO:0000313" key="2">
    <source>
        <dbReference type="Proteomes" id="UP000789759"/>
    </source>
</evidence>
<dbReference type="Proteomes" id="UP000789759">
    <property type="component" value="Unassembled WGS sequence"/>
</dbReference>
<name>A0A9N9K166_9GLOM</name>
<feature type="non-terminal residue" evidence="1">
    <location>
        <position position="1"/>
    </location>
</feature>
<comment type="caution">
    <text evidence="1">The sequence shown here is derived from an EMBL/GenBank/DDBJ whole genome shotgun (WGS) entry which is preliminary data.</text>
</comment>
<evidence type="ECO:0000313" key="1">
    <source>
        <dbReference type="EMBL" id="CAG8805495.1"/>
    </source>
</evidence>
<gene>
    <name evidence="1" type="ORF">CPELLU_LOCUS18112</name>
</gene>
<organism evidence="1 2">
    <name type="scientific">Cetraspora pellucida</name>
    <dbReference type="NCBI Taxonomy" id="1433469"/>
    <lineage>
        <taxon>Eukaryota</taxon>
        <taxon>Fungi</taxon>
        <taxon>Fungi incertae sedis</taxon>
        <taxon>Mucoromycota</taxon>
        <taxon>Glomeromycotina</taxon>
        <taxon>Glomeromycetes</taxon>
        <taxon>Diversisporales</taxon>
        <taxon>Gigasporaceae</taxon>
        <taxon>Cetraspora</taxon>
    </lineage>
</organism>
<proteinExistence type="predicted"/>
<dbReference type="EMBL" id="CAJVQA010034239">
    <property type="protein sequence ID" value="CAG8805495.1"/>
    <property type="molecule type" value="Genomic_DNA"/>
</dbReference>